<keyword evidence="5 7" id="KW-1133">Transmembrane helix</keyword>
<keyword evidence="6 7" id="KW-0472">Membrane</keyword>
<evidence type="ECO:0000256" key="3">
    <source>
        <dbReference type="ARBA" id="ARBA00022475"/>
    </source>
</evidence>
<reference evidence="11" key="1">
    <citation type="journal article" date="2022" name="Environ. Microbiol.">
        <title>Geoalkalibacter halelectricus SAP #1 sp. nov. possessing extracellular electron transfer and mineral#reducing capabilities from a haloalkaline environment.</title>
        <authorList>
            <person name="Yadav S."/>
            <person name="Singh R."/>
            <person name="Sundharam S.S."/>
            <person name="Chaudhary S."/>
            <person name="Krishnamurthi S."/>
            <person name="Patil S.A."/>
        </authorList>
    </citation>
    <scope>NUCLEOTIDE SEQUENCE</scope>
    <source>
        <strain evidence="11">SAP-1</strain>
    </source>
</reference>
<dbReference type="Gene3D" id="1.10.287.1260">
    <property type="match status" value="1"/>
</dbReference>
<comment type="subcellular location">
    <subcellularLocation>
        <location evidence="1">Cell membrane</location>
        <topology evidence="1">Multi-pass membrane protein</topology>
    </subcellularLocation>
</comment>
<gene>
    <name evidence="11" type="ORF">L9S41_14790</name>
</gene>
<protein>
    <submittedName>
        <fullName evidence="11">Mechanosensitive ion channel</fullName>
    </submittedName>
</protein>
<organism evidence="11 12">
    <name type="scientific">Geoalkalibacter halelectricus</name>
    <dbReference type="NCBI Taxonomy" id="2847045"/>
    <lineage>
        <taxon>Bacteria</taxon>
        <taxon>Pseudomonadati</taxon>
        <taxon>Thermodesulfobacteriota</taxon>
        <taxon>Desulfuromonadia</taxon>
        <taxon>Desulfuromonadales</taxon>
        <taxon>Geoalkalibacteraceae</taxon>
        <taxon>Geoalkalibacter</taxon>
    </lineage>
</organism>
<dbReference type="Pfam" id="PF21082">
    <property type="entry name" value="MS_channel_3rd"/>
    <property type="match status" value="1"/>
</dbReference>
<dbReference type="InterPro" id="IPR011066">
    <property type="entry name" value="MscS_channel_C_sf"/>
</dbReference>
<dbReference type="InterPro" id="IPR049278">
    <property type="entry name" value="MS_channel_C"/>
</dbReference>
<feature type="domain" description="Mechanosensitive ion channel MscS C-terminal" evidence="9">
    <location>
        <begin position="163"/>
        <end position="247"/>
    </location>
</feature>
<feature type="transmembrane region" description="Helical" evidence="7">
    <location>
        <begin position="69"/>
        <end position="87"/>
    </location>
</feature>
<evidence type="ECO:0000259" key="10">
    <source>
        <dbReference type="Pfam" id="PF21088"/>
    </source>
</evidence>
<dbReference type="SUPFAM" id="SSF82689">
    <property type="entry name" value="Mechanosensitive channel protein MscS (YggB), C-terminal domain"/>
    <property type="match status" value="1"/>
</dbReference>
<evidence type="ECO:0000259" key="9">
    <source>
        <dbReference type="Pfam" id="PF21082"/>
    </source>
</evidence>
<dbReference type="Pfam" id="PF21088">
    <property type="entry name" value="MS_channel_1st"/>
    <property type="match status" value="1"/>
</dbReference>
<dbReference type="Proteomes" id="UP001060414">
    <property type="component" value="Chromosome"/>
</dbReference>
<dbReference type="PANTHER" id="PTHR30347">
    <property type="entry name" value="POTASSIUM CHANNEL RELATED"/>
    <property type="match status" value="1"/>
</dbReference>
<evidence type="ECO:0000259" key="8">
    <source>
        <dbReference type="Pfam" id="PF00924"/>
    </source>
</evidence>
<dbReference type="InterPro" id="IPR011014">
    <property type="entry name" value="MscS_channel_TM-2"/>
</dbReference>
<dbReference type="SUPFAM" id="SSF50182">
    <property type="entry name" value="Sm-like ribonucleoproteins"/>
    <property type="match status" value="1"/>
</dbReference>
<accession>A0ABY5ZJZ9</accession>
<evidence type="ECO:0000313" key="11">
    <source>
        <dbReference type="EMBL" id="UWZ78938.1"/>
    </source>
</evidence>
<feature type="domain" description="Mechanosensitive ion channel MscS" evidence="8">
    <location>
        <begin position="89"/>
        <end position="155"/>
    </location>
</feature>
<keyword evidence="4 7" id="KW-0812">Transmembrane</keyword>
<evidence type="ECO:0000256" key="6">
    <source>
        <dbReference type="ARBA" id="ARBA00023136"/>
    </source>
</evidence>
<dbReference type="InterPro" id="IPR049142">
    <property type="entry name" value="MS_channel_1st"/>
</dbReference>
<proteinExistence type="inferred from homology"/>
<dbReference type="InterPro" id="IPR023408">
    <property type="entry name" value="MscS_beta-dom_sf"/>
</dbReference>
<dbReference type="InterPro" id="IPR006685">
    <property type="entry name" value="MscS_channel_2nd"/>
</dbReference>
<evidence type="ECO:0000313" key="12">
    <source>
        <dbReference type="Proteomes" id="UP001060414"/>
    </source>
</evidence>
<feature type="domain" description="Mechanosensitive ion channel transmembrane helices 2/3" evidence="10">
    <location>
        <begin position="51"/>
        <end position="88"/>
    </location>
</feature>
<dbReference type="Gene3D" id="2.30.30.60">
    <property type="match status" value="1"/>
</dbReference>
<comment type="similarity">
    <text evidence="2">Belongs to the MscS (TC 1.A.23) family.</text>
</comment>
<feature type="transmembrane region" description="Helical" evidence="7">
    <location>
        <begin position="44"/>
        <end position="63"/>
    </location>
</feature>
<evidence type="ECO:0000256" key="4">
    <source>
        <dbReference type="ARBA" id="ARBA00022692"/>
    </source>
</evidence>
<evidence type="ECO:0000256" key="2">
    <source>
        <dbReference type="ARBA" id="ARBA00008017"/>
    </source>
</evidence>
<keyword evidence="12" id="KW-1185">Reference proteome</keyword>
<dbReference type="RefSeq" id="WP_260747300.1">
    <property type="nucleotide sequence ID" value="NZ_CP092109.1"/>
</dbReference>
<dbReference type="EMBL" id="CP092109">
    <property type="protein sequence ID" value="UWZ78938.1"/>
    <property type="molecule type" value="Genomic_DNA"/>
</dbReference>
<evidence type="ECO:0000256" key="1">
    <source>
        <dbReference type="ARBA" id="ARBA00004651"/>
    </source>
</evidence>
<dbReference type="Gene3D" id="3.30.70.100">
    <property type="match status" value="1"/>
</dbReference>
<keyword evidence="3" id="KW-1003">Cell membrane</keyword>
<dbReference type="SUPFAM" id="SSF82861">
    <property type="entry name" value="Mechanosensitive channel protein MscS (YggB), transmembrane region"/>
    <property type="match status" value="1"/>
</dbReference>
<feature type="transmembrane region" description="Helical" evidence="7">
    <location>
        <begin position="6"/>
        <end position="23"/>
    </location>
</feature>
<dbReference type="Pfam" id="PF00924">
    <property type="entry name" value="MS_channel_2nd"/>
    <property type="match status" value="1"/>
</dbReference>
<evidence type="ECO:0000256" key="7">
    <source>
        <dbReference type="SAM" id="Phobius"/>
    </source>
</evidence>
<dbReference type="InterPro" id="IPR010920">
    <property type="entry name" value="LSM_dom_sf"/>
</dbReference>
<name>A0ABY5ZJZ9_9BACT</name>
<dbReference type="PANTHER" id="PTHR30347:SF1">
    <property type="entry name" value="MECHANOSENSITIVE CHANNEL MSCK"/>
    <property type="match status" value="1"/>
</dbReference>
<evidence type="ECO:0000256" key="5">
    <source>
        <dbReference type="ARBA" id="ARBA00022989"/>
    </source>
</evidence>
<sequence>MTLAGIIQFFILVVVVLVAARMVRRLLRSRILPRVPMGMGAKDAVARLAGYFVLVLGLMVALQTLGIDLTALTVLAGALGIGIGFGLQNIVNNFMSGLIILVERPIQLGDRVEVGGVQGDVVRIGGRSTTIRTNDNIDMIIPNAEFISAQVVNLSYGDRKVRIRIPFGVSYASEPRQVERLALEVAAADRNVLQDPPPSVRFIGFGDSSLEFELRAWTIDLAHRPGLFRSNLNFALWEQFKKHGIEIPFPQRDLHFRNSLRIEQAPEPDRPRQDG</sequence>
<dbReference type="InterPro" id="IPR052702">
    <property type="entry name" value="MscS-like_channel"/>
</dbReference>